<dbReference type="Proteomes" id="UP000479043">
    <property type="component" value="Unassembled WGS sequence"/>
</dbReference>
<dbReference type="AlphaFoldDB" id="A0A6L8LJ93"/>
<protein>
    <recommendedName>
        <fullName evidence="1">Hedgehog/Intein (Hint) domain-containing protein</fullName>
    </recommendedName>
</protein>
<dbReference type="InterPro" id="IPR028992">
    <property type="entry name" value="Hedgehog/Intein_dom"/>
</dbReference>
<organism evidence="2 3">
    <name type="scientific">Thalassovita mangrovi</name>
    <dbReference type="NCBI Taxonomy" id="2692236"/>
    <lineage>
        <taxon>Bacteria</taxon>
        <taxon>Pseudomonadati</taxon>
        <taxon>Pseudomonadota</taxon>
        <taxon>Alphaproteobacteria</taxon>
        <taxon>Rhodobacterales</taxon>
        <taxon>Roseobacteraceae</taxon>
        <taxon>Thalassovita</taxon>
    </lineage>
</organism>
<comment type="caution">
    <text evidence="2">The sequence shown here is derived from an EMBL/GenBank/DDBJ whole genome shotgun (WGS) entry which is preliminary data.</text>
</comment>
<accession>A0A6L8LJ93</accession>
<feature type="domain" description="Hedgehog/Intein (Hint)" evidence="1">
    <location>
        <begin position="187"/>
        <end position="317"/>
    </location>
</feature>
<reference evidence="2 3" key="1">
    <citation type="submission" date="2020-01" db="EMBL/GenBank/DDBJ databases">
        <authorList>
            <person name="Chen S."/>
        </authorList>
    </citation>
    <scope>NUCLEOTIDE SEQUENCE [LARGE SCALE GENOMIC DNA]</scope>
    <source>
        <strain evidence="2 3">GS-10</strain>
    </source>
</reference>
<evidence type="ECO:0000313" key="3">
    <source>
        <dbReference type="Proteomes" id="UP000479043"/>
    </source>
</evidence>
<dbReference type="Pfam" id="PF13403">
    <property type="entry name" value="Hint_2"/>
    <property type="match status" value="1"/>
</dbReference>
<evidence type="ECO:0000313" key="2">
    <source>
        <dbReference type="EMBL" id="MYM55036.1"/>
    </source>
</evidence>
<dbReference type="EMBL" id="WWEN01000003">
    <property type="protein sequence ID" value="MYM55036.1"/>
    <property type="molecule type" value="Genomic_DNA"/>
</dbReference>
<dbReference type="RefSeq" id="WP_160972749.1">
    <property type="nucleotide sequence ID" value="NZ_WWEN01000003.1"/>
</dbReference>
<sequence length="364" mass="39509">MSWIALSDQDRQIFDLGGIDGGNGGPARQDLTPNSLLTRGSILFETKLPGDGRPRNLIGYHRDHPWVSSLSVQELPSGGIVLVVAQGKDVFHTVLKHGAVSQTETLRVTYSWDAPARWGRLAVERIASGQVFVQELRDPKPLLLSDLRVMTLDPLQRQMDRGVTFFAISTEIEPVGPMPGLSGSVPVLTAQGYRRASQIRRGDLIRSPGHGAQPVLAVIRRTVPARGSFSPVRLRAPYFGLQQDIVVGAEQRLRIGGSAVEYLFGKQNVLVPAGHLVNGVSAIRHDKAETASYYQVLLPGNEPVLAAGAPLETLFMGRLRRNRDVIGASLLAGCDRSRLPEHAAPAFPVLDHFEANTLADLRAA</sequence>
<gene>
    <name evidence="2" type="ORF">GR167_06955</name>
</gene>
<name>A0A6L8LJ93_9RHOB</name>
<keyword evidence="3" id="KW-1185">Reference proteome</keyword>
<proteinExistence type="predicted"/>
<evidence type="ECO:0000259" key="1">
    <source>
        <dbReference type="Pfam" id="PF13403"/>
    </source>
</evidence>